<organism evidence="1">
    <name type="scientific">Anguilla anguilla</name>
    <name type="common">European freshwater eel</name>
    <name type="synonym">Muraena anguilla</name>
    <dbReference type="NCBI Taxonomy" id="7936"/>
    <lineage>
        <taxon>Eukaryota</taxon>
        <taxon>Metazoa</taxon>
        <taxon>Chordata</taxon>
        <taxon>Craniata</taxon>
        <taxon>Vertebrata</taxon>
        <taxon>Euteleostomi</taxon>
        <taxon>Actinopterygii</taxon>
        <taxon>Neopterygii</taxon>
        <taxon>Teleostei</taxon>
        <taxon>Anguilliformes</taxon>
        <taxon>Anguillidae</taxon>
        <taxon>Anguilla</taxon>
    </lineage>
</organism>
<protein>
    <submittedName>
        <fullName evidence="1">Uncharacterized protein</fullName>
    </submittedName>
</protein>
<sequence length="122" mass="13881">MQLQGLQKDGIAQWDVTEFVFTILLASLKDYPAFCVLENDSVKHFDQSVPRKCKTIISPLSLVIKPYYFISHLCIMNEKMHNSSQSLPHRQVETFVQGPNFLFSQSVIAAELSLLHNCTPPK</sequence>
<dbReference type="AlphaFoldDB" id="A0A0E9X898"/>
<reference evidence="1" key="2">
    <citation type="journal article" date="2015" name="Fish Shellfish Immunol.">
        <title>Early steps in the European eel (Anguilla anguilla)-Vibrio vulnificus interaction in the gills: Role of the RtxA13 toxin.</title>
        <authorList>
            <person name="Callol A."/>
            <person name="Pajuelo D."/>
            <person name="Ebbesson L."/>
            <person name="Teles M."/>
            <person name="MacKenzie S."/>
            <person name="Amaro C."/>
        </authorList>
    </citation>
    <scope>NUCLEOTIDE SEQUENCE</scope>
</reference>
<accession>A0A0E9X898</accession>
<name>A0A0E9X898_ANGAN</name>
<proteinExistence type="predicted"/>
<dbReference type="EMBL" id="GBXM01010497">
    <property type="protein sequence ID" value="JAH98080.1"/>
    <property type="molecule type" value="Transcribed_RNA"/>
</dbReference>
<reference evidence="1" key="1">
    <citation type="submission" date="2014-11" db="EMBL/GenBank/DDBJ databases">
        <authorList>
            <person name="Amaro Gonzalez C."/>
        </authorList>
    </citation>
    <scope>NUCLEOTIDE SEQUENCE</scope>
</reference>
<evidence type="ECO:0000313" key="1">
    <source>
        <dbReference type="EMBL" id="JAH98080.1"/>
    </source>
</evidence>